<evidence type="ECO:0000313" key="1">
    <source>
        <dbReference type="Proteomes" id="UP000887565"/>
    </source>
</evidence>
<dbReference type="AlphaFoldDB" id="A0A915IUJ7"/>
<dbReference type="WBParaSite" id="nRc.2.0.1.t17738-RA">
    <property type="protein sequence ID" value="nRc.2.0.1.t17738-RA"/>
    <property type="gene ID" value="nRc.2.0.1.g17738"/>
</dbReference>
<reference evidence="2" key="1">
    <citation type="submission" date="2022-11" db="UniProtKB">
        <authorList>
            <consortium name="WormBaseParasite"/>
        </authorList>
    </citation>
    <scope>IDENTIFICATION</scope>
</reference>
<sequence length="60" mass="5976">MVTSTQDGLVLGSPSILVSILGPPSSCKGRIPTAAILLSPGCTTGTPALISTSPREPLNT</sequence>
<dbReference type="Proteomes" id="UP000887565">
    <property type="component" value="Unplaced"/>
</dbReference>
<keyword evidence="1" id="KW-1185">Reference proteome</keyword>
<proteinExistence type="predicted"/>
<protein>
    <submittedName>
        <fullName evidence="2">Uncharacterized protein</fullName>
    </submittedName>
</protein>
<organism evidence="1 2">
    <name type="scientific">Romanomermis culicivorax</name>
    <name type="common">Nematode worm</name>
    <dbReference type="NCBI Taxonomy" id="13658"/>
    <lineage>
        <taxon>Eukaryota</taxon>
        <taxon>Metazoa</taxon>
        <taxon>Ecdysozoa</taxon>
        <taxon>Nematoda</taxon>
        <taxon>Enoplea</taxon>
        <taxon>Dorylaimia</taxon>
        <taxon>Mermithida</taxon>
        <taxon>Mermithoidea</taxon>
        <taxon>Mermithidae</taxon>
        <taxon>Romanomermis</taxon>
    </lineage>
</organism>
<accession>A0A915IUJ7</accession>
<evidence type="ECO:0000313" key="2">
    <source>
        <dbReference type="WBParaSite" id="nRc.2.0.1.t17738-RA"/>
    </source>
</evidence>
<name>A0A915IUJ7_ROMCU</name>